<proteinExistence type="predicted"/>
<keyword evidence="6 8" id="KW-1133">Transmembrane helix</keyword>
<feature type="domain" description="Tripartite ATP-independent periplasmic transporters DctQ component" evidence="9">
    <location>
        <begin position="23"/>
        <end position="147"/>
    </location>
</feature>
<gene>
    <name evidence="10" type="ORF">LCGC14_0435290</name>
</gene>
<protein>
    <recommendedName>
        <fullName evidence="9">Tripartite ATP-independent periplasmic transporters DctQ component domain-containing protein</fullName>
    </recommendedName>
</protein>
<evidence type="ECO:0000256" key="1">
    <source>
        <dbReference type="ARBA" id="ARBA00004429"/>
    </source>
</evidence>
<evidence type="ECO:0000256" key="5">
    <source>
        <dbReference type="ARBA" id="ARBA00022692"/>
    </source>
</evidence>
<dbReference type="Pfam" id="PF04290">
    <property type="entry name" value="DctQ"/>
    <property type="match status" value="1"/>
</dbReference>
<dbReference type="EMBL" id="LAZR01000413">
    <property type="protein sequence ID" value="KKN69985.1"/>
    <property type="molecule type" value="Genomic_DNA"/>
</dbReference>
<evidence type="ECO:0000256" key="2">
    <source>
        <dbReference type="ARBA" id="ARBA00022448"/>
    </source>
</evidence>
<feature type="transmembrane region" description="Helical" evidence="8">
    <location>
        <begin position="85"/>
        <end position="106"/>
    </location>
</feature>
<keyword evidence="5 8" id="KW-0812">Transmembrane</keyword>
<feature type="transmembrane region" description="Helical" evidence="8">
    <location>
        <begin position="46"/>
        <end position="64"/>
    </location>
</feature>
<keyword evidence="7 8" id="KW-0472">Membrane</keyword>
<dbReference type="AlphaFoldDB" id="A0A0F9SLU0"/>
<name>A0A0F9SLU0_9ZZZZ</name>
<comment type="subcellular location">
    <subcellularLocation>
        <location evidence="1">Cell inner membrane</location>
        <topology evidence="1">Multi-pass membrane protein</topology>
    </subcellularLocation>
</comment>
<accession>A0A0F9SLU0</accession>
<comment type="caution">
    <text evidence="10">The sequence shown here is derived from an EMBL/GenBank/DDBJ whole genome shotgun (WGS) entry which is preliminary data.</text>
</comment>
<dbReference type="InterPro" id="IPR055348">
    <property type="entry name" value="DctQ"/>
</dbReference>
<evidence type="ECO:0000259" key="9">
    <source>
        <dbReference type="Pfam" id="PF04290"/>
    </source>
</evidence>
<keyword evidence="4" id="KW-0997">Cell inner membrane</keyword>
<dbReference type="GO" id="GO:0022857">
    <property type="term" value="F:transmembrane transporter activity"/>
    <property type="evidence" value="ECO:0007669"/>
    <property type="project" value="TreeGrafter"/>
</dbReference>
<sequence>MSRLARWLDIALQAVTLFLLIVLTGVVLLGVTFRYSGNSLIWYDEIASVLLAWITFSGAALATMRNAHLGFSGLLFALPRPSRTVLFVVVELIFLVVFAVIGWAGWAILDIFGNETLISVRFVPRSFVQSILPISAGLIILARLLTLPERYRDVEEGLDPEQREIETEIARAETELNAMRAGEPK</sequence>
<reference evidence="10" key="1">
    <citation type="journal article" date="2015" name="Nature">
        <title>Complex archaea that bridge the gap between prokaryotes and eukaryotes.</title>
        <authorList>
            <person name="Spang A."/>
            <person name="Saw J.H."/>
            <person name="Jorgensen S.L."/>
            <person name="Zaremba-Niedzwiedzka K."/>
            <person name="Martijn J."/>
            <person name="Lind A.E."/>
            <person name="van Eijk R."/>
            <person name="Schleper C."/>
            <person name="Guy L."/>
            <person name="Ettema T.J."/>
        </authorList>
    </citation>
    <scope>NUCLEOTIDE SEQUENCE</scope>
</reference>
<evidence type="ECO:0000313" key="10">
    <source>
        <dbReference type="EMBL" id="KKN69985.1"/>
    </source>
</evidence>
<evidence type="ECO:0000256" key="3">
    <source>
        <dbReference type="ARBA" id="ARBA00022475"/>
    </source>
</evidence>
<dbReference type="GO" id="GO:0005886">
    <property type="term" value="C:plasma membrane"/>
    <property type="evidence" value="ECO:0007669"/>
    <property type="project" value="UniProtKB-SubCell"/>
</dbReference>
<dbReference type="PANTHER" id="PTHR35011">
    <property type="entry name" value="2,3-DIKETO-L-GULONATE TRAP TRANSPORTER SMALL PERMEASE PROTEIN YIAM"/>
    <property type="match status" value="1"/>
</dbReference>
<feature type="transmembrane region" description="Helical" evidence="8">
    <location>
        <begin position="12"/>
        <end position="34"/>
    </location>
</feature>
<evidence type="ECO:0000256" key="7">
    <source>
        <dbReference type="ARBA" id="ARBA00023136"/>
    </source>
</evidence>
<organism evidence="10">
    <name type="scientific">marine sediment metagenome</name>
    <dbReference type="NCBI Taxonomy" id="412755"/>
    <lineage>
        <taxon>unclassified sequences</taxon>
        <taxon>metagenomes</taxon>
        <taxon>ecological metagenomes</taxon>
    </lineage>
</organism>
<keyword evidence="3" id="KW-1003">Cell membrane</keyword>
<dbReference type="PANTHER" id="PTHR35011:SF5">
    <property type="entry name" value="SIALIC ACID TRAP TRANSPORTER SMALL PERMEASE PROTEIN SIAQ"/>
    <property type="match status" value="1"/>
</dbReference>
<dbReference type="GO" id="GO:0015740">
    <property type="term" value="P:C4-dicarboxylate transport"/>
    <property type="evidence" value="ECO:0007669"/>
    <property type="project" value="TreeGrafter"/>
</dbReference>
<evidence type="ECO:0000256" key="4">
    <source>
        <dbReference type="ARBA" id="ARBA00022519"/>
    </source>
</evidence>
<feature type="transmembrane region" description="Helical" evidence="8">
    <location>
        <begin position="126"/>
        <end position="145"/>
    </location>
</feature>
<evidence type="ECO:0000256" key="8">
    <source>
        <dbReference type="SAM" id="Phobius"/>
    </source>
</evidence>
<keyword evidence="2" id="KW-0813">Transport</keyword>
<dbReference type="InterPro" id="IPR007387">
    <property type="entry name" value="TRAP_DctQ"/>
</dbReference>
<evidence type="ECO:0000256" key="6">
    <source>
        <dbReference type="ARBA" id="ARBA00022989"/>
    </source>
</evidence>